<evidence type="ECO:0000256" key="1">
    <source>
        <dbReference type="SAM" id="MobiDB-lite"/>
    </source>
</evidence>
<comment type="caution">
    <text evidence="2">The sequence shown here is derived from an EMBL/GenBank/DDBJ whole genome shotgun (WGS) entry which is preliminary data.</text>
</comment>
<accession>A0AAW0E4R5</accession>
<protein>
    <submittedName>
        <fullName evidence="2">Uncharacterized protein</fullName>
    </submittedName>
</protein>
<keyword evidence="3" id="KW-1185">Reference proteome</keyword>
<dbReference type="Proteomes" id="UP001383192">
    <property type="component" value="Unassembled WGS sequence"/>
</dbReference>
<proteinExistence type="predicted"/>
<dbReference type="AlphaFoldDB" id="A0AAW0E4R5"/>
<sequence>MSTLPRSKSAPQPLPALRSFTNGDNPRPELPRSASHQVIQPKSKSYYHATKAELHRPVISPRVERRDPFNAAGFFPASFGEIESGDESSWWLREEDEDANAGRSHSRWTSAIEEHGNVGNGVNGQISDEMTRETIKNADTMGILSIENFFAADDEDRYQHLLSPYSDDQPVDHESLYLSLCARRKAQGIESADNGKTFGELFLSS</sequence>
<feature type="region of interest" description="Disordered" evidence="1">
    <location>
        <begin position="1"/>
        <end position="41"/>
    </location>
</feature>
<gene>
    <name evidence="2" type="ORF">VNI00_001685</name>
</gene>
<evidence type="ECO:0000313" key="2">
    <source>
        <dbReference type="EMBL" id="KAK7059061.1"/>
    </source>
</evidence>
<feature type="compositionally biased region" description="Polar residues" evidence="1">
    <location>
        <begin position="1"/>
        <end position="10"/>
    </location>
</feature>
<evidence type="ECO:0000313" key="3">
    <source>
        <dbReference type="Proteomes" id="UP001383192"/>
    </source>
</evidence>
<dbReference type="EMBL" id="JAYKXP010000004">
    <property type="protein sequence ID" value="KAK7059061.1"/>
    <property type="molecule type" value="Genomic_DNA"/>
</dbReference>
<name>A0AAW0E4R5_9AGAR</name>
<organism evidence="2 3">
    <name type="scientific">Paramarasmius palmivorus</name>
    <dbReference type="NCBI Taxonomy" id="297713"/>
    <lineage>
        <taxon>Eukaryota</taxon>
        <taxon>Fungi</taxon>
        <taxon>Dikarya</taxon>
        <taxon>Basidiomycota</taxon>
        <taxon>Agaricomycotina</taxon>
        <taxon>Agaricomycetes</taxon>
        <taxon>Agaricomycetidae</taxon>
        <taxon>Agaricales</taxon>
        <taxon>Marasmiineae</taxon>
        <taxon>Marasmiaceae</taxon>
        <taxon>Paramarasmius</taxon>
    </lineage>
</organism>
<reference evidence="2 3" key="1">
    <citation type="submission" date="2024-01" db="EMBL/GenBank/DDBJ databases">
        <title>A draft genome for a cacao thread blight-causing isolate of Paramarasmius palmivorus.</title>
        <authorList>
            <person name="Baruah I.K."/>
            <person name="Bukari Y."/>
            <person name="Amoako-Attah I."/>
            <person name="Meinhardt L.W."/>
            <person name="Bailey B.A."/>
            <person name="Cohen S.P."/>
        </authorList>
    </citation>
    <scope>NUCLEOTIDE SEQUENCE [LARGE SCALE GENOMIC DNA]</scope>
    <source>
        <strain evidence="2 3">GH-12</strain>
    </source>
</reference>